<accession>A0A5D3Y9N2</accession>
<keyword evidence="1" id="KW-0732">Signal</keyword>
<dbReference type="PROSITE" id="PS51257">
    <property type="entry name" value="PROKAR_LIPOPROTEIN"/>
    <property type="match status" value="1"/>
</dbReference>
<gene>
    <name evidence="2" type="ORF">BCL69_104520</name>
</gene>
<reference evidence="2 3" key="1">
    <citation type="submission" date="2019-07" db="EMBL/GenBank/DDBJ databases">
        <title>Active sludge and wastewater microbial communities from Klosterneuburg, Austria.</title>
        <authorList>
            <person name="Wagner M."/>
        </authorList>
    </citation>
    <scope>NUCLEOTIDE SEQUENCE [LARGE SCALE GENOMIC DNA]</scope>
    <source>
        <strain evidence="2 3">Nm2</strain>
    </source>
</reference>
<feature type="chain" id="PRO_5022731290" description="Translation initiation factor 2" evidence="1">
    <location>
        <begin position="23"/>
        <end position="126"/>
    </location>
</feature>
<organism evidence="2 3">
    <name type="scientific">Nitrosomonas communis</name>
    <dbReference type="NCBI Taxonomy" id="44574"/>
    <lineage>
        <taxon>Bacteria</taxon>
        <taxon>Pseudomonadati</taxon>
        <taxon>Pseudomonadota</taxon>
        <taxon>Betaproteobacteria</taxon>
        <taxon>Nitrosomonadales</taxon>
        <taxon>Nitrosomonadaceae</taxon>
        <taxon>Nitrosomonas</taxon>
    </lineage>
</organism>
<dbReference type="RefSeq" id="WP_148906880.1">
    <property type="nucleotide sequence ID" value="NZ_VNHT01000045.1"/>
</dbReference>
<evidence type="ECO:0000313" key="3">
    <source>
        <dbReference type="Proteomes" id="UP000324176"/>
    </source>
</evidence>
<dbReference type="AlphaFoldDB" id="A0A5D3Y9N2"/>
<dbReference type="EMBL" id="VNHT01000045">
    <property type="protein sequence ID" value="TYP82751.1"/>
    <property type="molecule type" value="Genomic_DNA"/>
</dbReference>
<feature type="signal peptide" evidence="1">
    <location>
        <begin position="1"/>
        <end position="22"/>
    </location>
</feature>
<proteinExistence type="predicted"/>
<name>A0A5D3Y9N2_9PROT</name>
<evidence type="ECO:0008006" key="4">
    <source>
        <dbReference type="Google" id="ProtNLM"/>
    </source>
</evidence>
<evidence type="ECO:0000256" key="1">
    <source>
        <dbReference type="SAM" id="SignalP"/>
    </source>
</evidence>
<dbReference type="Proteomes" id="UP000324176">
    <property type="component" value="Unassembled WGS sequence"/>
</dbReference>
<comment type="caution">
    <text evidence="2">The sequence shown here is derived from an EMBL/GenBank/DDBJ whole genome shotgun (WGS) entry which is preliminary data.</text>
</comment>
<protein>
    <recommendedName>
        <fullName evidence="4">Translation initiation factor 2</fullName>
    </recommendedName>
</protein>
<evidence type="ECO:0000313" key="2">
    <source>
        <dbReference type="EMBL" id="TYP82751.1"/>
    </source>
</evidence>
<sequence length="126" mass="13312">MKQGVRKIITAAIMSSVMLSGCATMIRGTEQQVSVNTNPTGADVQFSNGQSCVSPCMIKTKRDQSLQITISKEGCHQQTATMMPTLAGAGVMLGGLIDYGTGAVYDLQPNPLTVSLVCEKKITAQE</sequence>